<proteinExistence type="predicted"/>
<sequence>MEVSVFVERVGLLAKLTERAGADEHDKDVALAWINEMVNEFVAGEVNAFERE</sequence>
<organism evidence="1 2">
    <name type="scientific">Dickeya solani</name>
    <dbReference type="NCBI Taxonomy" id="1089444"/>
    <lineage>
        <taxon>Bacteria</taxon>
        <taxon>Pseudomonadati</taxon>
        <taxon>Pseudomonadota</taxon>
        <taxon>Gammaproteobacteria</taxon>
        <taxon>Enterobacterales</taxon>
        <taxon>Pectobacteriaceae</taxon>
        <taxon>Dickeya</taxon>
    </lineage>
</organism>
<dbReference type="EMBL" id="CP136339">
    <property type="protein sequence ID" value="WOA54358.1"/>
    <property type="molecule type" value="Genomic_DNA"/>
</dbReference>
<dbReference type="AlphaFoldDB" id="A0AAX4F4G2"/>
<name>A0AAX4F4G2_9GAMM</name>
<gene>
    <name evidence="1" type="ORF">RXA29_09155</name>
</gene>
<protein>
    <recommendedName>
        <fullName evidence="3">Levan regulatory protein</fullName>
    </recommendedName>
</protein>
<dbReference type="Proteomes" id="UP001304423">
    <property type="component" value="Chromosome"/>
</dbReference>
<evidence type="ECO:0000313" key="2">
    <source>
        <dbReference type="Proteomes" id="UP001304423"/>
    </source>
</evidence>
<evidence type="ECO:0008006" key="3">
    <source>
        <dbReference type="Google" id="ProtNLM"/>
    </source>
</evidence>
<evidence type="ECO:0000313" key="1">
    <source>
        <dbReference type="EMBL" id="WOA54358.1"/>
    </source>
</evidence>
<accession>A0AAX4F4G2</accession>
<reference evidence="1" key="1">
    <citation type="submission" date="2023-10" db="EMBL/GenBank/DDBJ databases">
        <title>Clonality and diversity in the soft rot Dickeya solani phytopathogen.</title>
        <authorList>
            <person name="Pedron J."/>
            <person name="Van Gijsegem F."/>
            <person name="Portier P."/>
            <person name="Taghouti G."/>
        </authorList>
    </citation>
    <scope>NUCLEOTIDE SEQUENCE</scope>
    <source>
        <strain evidence="1">CFBP5647</strain>
    </source>
</reference>
<dbReference type="RefSeq" id="WP_316394309.1">
    <property type="nucleotide sequence ID" value="NZ_CP136339.1"/>
</dbReference>